<feature type="signal peptide" evidence="1">
    <location>
        <begin position="1"/>
        <end position="22"/>
    </location>
</feature>
<evidence type="ECO:0000256" key="1">
    <source>
        <dbReference type="SAM" id="SignalP"/>
    </source>
</evidence>
<sequence length="167" mass="18051">MKKLFCALLLIGMSSALPSAMAQSATTAKKSTASKPAAKTVKKAAKPAAAAAGGAALIADDQEEDLGKADIEGSIVTEYTCEFGVKIVTYHNDNDDKYIALRWKNSVERLRRVGTSTGANRFENRRYGIVWINIPSKAMLLDSRKGQQLANECRNPEQQQAFAAKKG</sequence>
<comment type="caution">
    <text evidence="2">The sequence shown here is derived from an EMBL/GenBank/DDBJ whole genome shotgun (WGS) entry which is preliminary data.</text>
</comment>
<protein>
    <recommendedName>
        <fullName evidence="4">Lysozyme inhibitor</fullName>
    </recommendedName>
</protein>
<dbReference type="Proteomes" id="UP000620266">
    <property type="component" value="Unassembled WGS sequence"/>
</dbReference>
<dbReference type="RefSeq" id="WP_188394836.1">
    <property type="nucleotide sequence ID" value="NZ_BMCG01000002.1"/>
</dbReference>
<reference evidence="2" key="2">
    <citation type="submission" date="2020-09" db="EMBL/GenBank/DDBJ databases">
        <authorList>
            <person name="Sun Q."/>
            <person name="Sedlacek I."/>
        </authorList>
    </citation>
    <scope>NUCLEOTIDE SEQUENCE</scope>
    <source>
        <strain evidence="2">CCM 7086</strain>
    </source>
</reference>
<name>A0A8J2UPE6_9BURK</name>
<evidence type="ECO:0000313" key="3">
    <source>
        <dbReference type="Proteomes" id="UP000620266"/>
    </source>
</evidence>
<gene>
    <name evidence="2" type="ORF">GCM10007205_07110</name>
</gene>
<feature type="chain" id="PRO_5035329107" description="Lysozyme inhibitor" evidence="1">
    <location>
        <begin position="23"/>
        <end position="167"/>
    </location>
</feature>
<evidence type="ECO:0008006" key="4">
    <source>
        <dbReference type="Google" id="ProtNLM"/>
    </source>
</evidence>
<accession>A0A8J2UPE6</accession>
<proteinExistence type="predicted"/>
<dbReference type="SUPFAM" id="SSF141488">
    <property type="entry name" value="YdhA-like"/>
    <property type="match status" value="1"/>
</dbReference>
<organism evidence="2 3">
    <name type="scientific">Oxalicibacterium flavum</name>
    <dbReference type="NCBI Taxonomy" id="179467"/>
    <lineage>
        <taxon>Bacteria</taxon>
        <taxon>Pseudomonadati</taxon>
        <taxon>Pseudomonadota</taxon>
        <taxon>Betaproteobacteria</taxon>
        <taxon>Burkholderiales</taxon>
        <taxon>Oxalobacteraceae</taxon>
        <taxon>Oxalicibacterium</taxon>
    </lineage>
</organism>
<keyword evidence="1" id="KW-0732">Signal</keyword>
<dbReference type="AlphaFoldDB" id="A0A8J2UPE6"/>
<dbReference type="EMBL" id="BMCG01000002">
    <property type="protein sequence ID" value="GGC00430.1"/>
    <property type="molecule type" value="Genomic_DNA"/>
</dbReference>
<keyword evidence="3" id="KW-1185">Reference proteome</keyword>
<evidence type="ECO:0000313" key="2">
    <source>
        <dbReference type="EMBL" id="GGC00430.1"/>
    </source>
</evidence>
<reference evidence="2" key="1">
    <citation type="journal article" date="2014" name="Int. J. Syst. Evol. Microbiol.">
        <title>Complete genome sequence of Corynebacterium casei LMG S-19264T (=DSM 44701T), isolated from a smear-ripened cheese.</title>
        <authorList>
            <consortium name="US DOE Joint Genome Institute (JGI-PGF)"/>
            <person name="Walter F."/>
            <person name="Albersmeier A."/>
            <person name="Kalinowski J."/>
            <person name="Ruckert C."/>
        </authorList>
    </citation>
    <scope>NUCLEOTIDE SEQUENCE</scope>
    <source>
        <strain evidence="2">CCM 7086</strain>
    </source>
</reference>
<dbReference type="InterPro" id="IPR036328">
    <property type="entry name" value="MliC_sf"/>
</dbReference>